<reference evidence="1" key="2">
    <citation type="journal article" date="2020" name="Nat. Commun.">
        <title>Large-scale genome sequencing of mycorrhizal fungi provides insights into the early evolution of symbiotic traits.</title>
        <authorList>
            <person name="Miyauchi S."/>
            <person name="Kiss E."/>
            <person name="Kuo A."/>
            <person name="Drula E."/>
            <person name="Kohler A."/>
            <person name="Sanchez-Garcia M."/>
            <person name="Morin E."/>
            <person name="Andreopoulos B."/>
            <person name="Barry K.W."/>
            <person name="Bonito G."/>
            <person name="Buee M."/>
            <person name="Carver A."/>
            <person name="Chen C."/>
            <person name="Cichocki N."/>
            <person name="Clum A."/>
            <person name="Culley D."/>
            <person name="Crous P.W."/>
            <person name="Fauchery L."/>
            <person name="Girlanda M."/>
            <person name="Hayes R.D."/>
            <person name="Keri Z."/>
            <person name="LaButti K."/>
            <person name="Lipzen A."/>
            <person name="Lombard V."/>
            <person name="Magnuson J."/>
            <person name="Maillard F."/>
            <person name="Murat C."/>
            <person name="Nolan M."/>
            <person name="Ohm R.A."/>
            <person name="Pangilinan J."/>
            <person name="Pereira M.F."/>
            <person name="Perotto S."/>
            <person name="Peter M."/>
            <person name="Pfister S."/>
            <person name="Riley R."/>
            <person name="Sitrit Y."/>
            <person name="Stielow J.B."/>
            <person name="Szollosi G."/>
            <person name="Zifcakova L."/>
            <person name="Stursova M."/>
            <person name="Spatafora J.W."/>
            <person name="Tedersoo L."/>
            <person name="Vaario L.M."/>
            <person name="Yamada A."/>
            <person name="Yan M."/>
            <person name="Wang P."/>
            <person name="Xu J."/>
            <person name="Bruns T."/>
            <person name="Baldrian P."/>
            <person name="Vilgalys R."/>
            <person name="Dunand C."/>
            <person name="Henrissat B."/>
            <person name="Grigoriev I.V."/>
            <person name="Hibbett D."/>
            <person name="Nagy L.G."/>
            <person name="Martin F.M."/>
        </authorList>
    </citation>
    <scope>NUCLEOTIDE SEQUENCE</scope>
    <source>
        <strain evidence="1">P2</strain>
    </source>
</reference>
<proteinExistence type="predicted"/>
<gene>
    <name evidence="1" type="ORF">BDM02DRAFT_3093974</name>
</gene>
<protein>
    <submittedName>
        <fullName evidence="1">Uncharacterized protein</fullName>
    </submittedName>
</protein>
<sequence>MDANYDQEMMRLWAIISDLSEQLNQHRATASALRNQAEGIKNQAIHTQTGFVLRRFNMDKSQEDYDVELDRMTSAIAAENQALQYDNKQLNLLIKEYEQTLETLMTTFRKRAHEIQEQELELIRKYEAALLAKEAEQLTEDLDANMAFSSSISTLGKNLRKALRVLDGEDTPESGDERDDMAILTASEWALDRECELARLEKENAELRRMLGLEVEVERTSISLSNMSTVGSASEQSGQGQRSQISEGTKPLTTLTGSGKGPQKILGGTPGSVGPFGTFKRMRLAG</sequence>
<reference evidence="1" key="1">
    <citation type="submission" date="2019-10" db="EMBL/GenBank/DDBJ databases">
        <authorList>
            <consortium name="DOE Joint Genome Institute"/>
            <person name="Kuo A."/>
            <person name="Miyauchi S."/>
            <person name="Kiss E."/>
            <person name="Drula E."/>
            <person name="Kohler A."/>
            <person name="Sanchez-Garcia M."/>
            <person name="Andreopoulos B."/>
            <person name="Barry K.W."/>
            <person name="Bonito G."/>
            <person name="Buee M."/>
            <person name="Carver A."/>
            <person name="Chen C."/>
            <person name="Cichocki N."/>
            <person name="Clum A."/>
            <person name="Culley D."/>
            <person name="Crous P.W."/>
            <person name="Fauchery L."/>
            <person name="Girlanda M."/>
            <person name="Hayes R."/>
            <person name="Keri Z."/>
            <person name="Labutti K."/>
            <person name="Lipzen A."/>
            <person name="Lombard V."/>
            <person name="Magnuson J."/>
            <person name="Maillard F."/>
            <person name="Morin E."/>
            <person name="Murat C."/>
            <person name="Nolan M."/>
            <person name="Ohm R."/>
            <person name="Pangilinan J."/>
            <person name="Pereira M."/>
            <person name="Perotto S."/>
            <person name="Peter M."/>
            <person name="Riley R."/>
            <person name="Sitrit Y."/>
            <person name="Stielow B."/>
            <person name="Szollosi G."/>
            <person name="Zifcakova L."/>
            <person name="Stursova M."/>
            <person name="Spatafora J.W."/>
            <person name="Tedersoo L."/>
            <person name="Vaario L.-M."/>
            <person name="Yamada A."/>
            <person name="Yan M."/>
            <person name="Wang P."/>
            <person name="Xu J."/>
            <person name="Bruns T."/>
            <person name="Baldrian P."/>
            <person name="Vilgalys R."/>
            <person name="Henrissat B."/>
            <person name="Grigoriev I.V."/>
            <person name="Hibbett D."/>
            <person name="Nagy L.G."/>
            <person name="Martin F.M."/>
        </authorList>
    </citation>
    <scope>NUCLEOTIDE SEQUENCE</scope>
    <source>
        <strain evidence="1">P2</strain>
    </source>
</reference>
<name>A0ACB6ZKH0_THEGA</name>
<organism evidence="1 2">
    <name type="scientific">Thelephora ganbajun</name>
    <name type="common">Ganba fungus</name>
    <dbReference type="NCBI Taxonomy" id="370292"/>
    <lineage>
        <taxon>Eukaryota</taxon>
        <taxon>Fungi</taxon>
        <taxon>Dikarya</taxon>
        <taxon>Basidiomycota</taxon>
        <taxon>Agaricomycotina</taxon>
        <taxon>Agaricomycetes</taxon>
        <taxon>Thelephorales</taxon>
        <taxon>Thelephoraceae</taxon>
        <taxon>Thelephora</taxon>
    </lineage>
</organism>
<comment type="caution">
    <text evidence="1">The sequence shown here is derived from an EMBL/GenBank/DDBJ whole genome shotgun (WGS) entry which is preliminary data.</text>
</comment>
<evidence type="ECO:0000313" key="1">
    <source>
        <dbReference type="EMBL" id="KAF9649938.1"/>
    </source>
</evidence>
<dbReference type="Proteomes" id="UP000886501">
    <property type="component" value="Unassembled WGS sequence"/>
</dbReference>
<keyword evidence="2" id="KW-1185">Reference proteome</keyword>
<evidence type="ECO:0000313" key="2">
    <source>
        <dbReference type="Proteomes" id="UP000886501"/>
    </source>
</evidence>
<accession>A0ACB6ZKH0</accession>
<dbReference type="EMBL" id="MU117991">
    <property type="protein sequence ID" value="KAF9649938.1"/>
    <property type="molecule type" value="Genomic_DNA"/>
</dbReference>